<dbReference type="AlphaFoldDB" id="A0A521CS75"/>
<dbReference type="OrthoDB" id="1111125at2"/>
<protein>
    <submittedName>
        <fullName evidence="1">Uncharacterized protein</fullName>
    </submittedName>
</protein>
<evidence type="ECO:0000313" key="1">
    <source>
        <dbReference type="EMBL" id="SMO62282.1"/>
    </source>
</evidence>
<dbReference type="RefSeq" id="WP_142533102.1">
    <property type="nucleotide sequence ID" value="NZ_FXTB01000003.1"/>
</dbReference>
<keyword evidence="2" id="KW-1185">Reference proteome</keyword>
<gene>
    <name evidence="1" type="ORF">SAMN06265379_103420</name>
</gene>
<organism evidence="1 2">
    <name type="scientific">Saccharicrinis carchari</name>
    <dbReference type="NCBI Taxonomy" id="1168039"/>
    <lineage>
        <taxon>Bacteria</taxon>
        <taxon>Pseudomonadati</taxon>
        <taxon>Bacteroidota</taxon>
        <taxon>Bacteroidia</taxon>
        <taxon>Marinilabiliales</taxon>
        <taxon>Marinilabiliaceae</taxon>
        <taxon>Saccharicrinis</taxon>
    </lineage>
</organism>
<dbReference type="EMBL" id="FXTB01000003">
    <property type="protein sequence ID" value="SMO62282.1"/>
    <property type="molecule type" value="Genomic_DNA"/>
</dbReference>
<sequence length="259" mass="29512">MHKHRSADRDNALANKNELFFLLDQIRNPALQDKNHLVETLKTICTVEPITAPIPAKFNISAIKAQYRQQTQYVRLFPTVFTEHNTKTPYKAHWHVRTRLKWAGLPFTVANDNFIHLKSLSYTKLSLLLQMLLYLSEQDKVVSGTTASLSSSQTTQFISRQLGATYSQGQLIDFIDRLYDQYKHTNLPADTFRHLFRCFGTHTLTIANAAFDHYIQSRNTLSAWHMAVLEFMQIQMDLPGAISQSLAKLLLNASQGAGS</sequence>
<reference evidence="1 2" key="1">
    <citation type="submission" date="2017-05" db="EMBL/GenBank/DDBJ databases">
        <authorList>
            <person name="Varghese N."/>
            <person name="Submissions S."/>
        </authorList>
    </citation>
    <scope>NUCLEOTIDE SEQUENCE [LARGE SCALE GENOMIC DNA]</scope>
    <source>
        <strain evidence="1 2">DSM 27040</strain>
    </source>
</reference>
<accession>A0A521CS75</accession>
<name>A0A521CS75_SACCC</name>
<dbReference type="Proteomes" id="UP000319040">
    <property type="component" value="Unassembled WGS sequence"/>
</dbReference>
<evidence type="ECO:0000313" key="2">
    <source>
        <dbReference type="Proteomes" id="UP000319040"/>
    </source>
</evidence>
<proteinExistence type="predicted"/>